<feature type="non-terminal residue" evidence="2">
    <location>
        <position position="1"/>
    </location>
</feature>
<dbReference type="AlphaFoldDB" id="A0AAW0WQP8"/>
<evidence type="ECO:0000256" key="1">
    <source>
        <dbReference type="SAM" id="MobiDB-lite"/>
    </source>
</evidence>
<evidence type="ECO:0000313" key="2">
    <source>
        <dbReference type="EMBL" id="KAK8729625.1"/>
    </source>
</evidence>
<reference evidence="2 3" key="1">
    <citation type="journal article" date="2024" name="BMC Genomics">
        <title>Genome assembly of redclaw crayfish (Cherax quadricarinatus) provides insights into its immune adaptation and hypoxia tolerance.</title>
        <authorList>
            <person name="Liu Z."/>
            <person name="Zheng J."/>
            <person name="Li H."/>
            <person name="Fang K."/>
            <person name="Wang S."/>
            <person name="He J."/>
            <person name="Zhou D."/>
            <person name="Weng S."/>
            <person name="Chi M."/>
            <person name="Gu Z."/>
            <person name="He J."/>
            <person name="Li F."/>
            <person name="Wang M."/>
        </authorList>
    </citation>
    <scope>NUCLEOTIDE SEQUENCE [LARGE SCALE GENOMIC DNA]</scope>
    <source>
        <strain evidence="2">ZL_2023a</strain>
    </source>
</reference>
<accession>A0AAW0WQP8</accession>
<protein>
    <submittedName>
        <fullName evidence="2">Uncharacterized protein</fullName>
    </submittedName>
</protein>
<gene>
    <name evidence="2" type="ORF">OTU49_008574</name>
</gene>
<evidence type="ECO:0000313" key="3">
    <source>
        <dbReference type="Proteomes" id="UP001445076"/>
    </source>
</evidence>
<name>A0AAW0WQP8_CHEQU</name>
<feature type="non-terminal residue" evidence="2">
    <location>
        <position position="216"/>
    </location>
</feature>
<feature type="region of interest" description="Disordered" evidence="1">
    <location>
        <begin position="1"/>
        <end position="35"/>
    </location>
</feature>
<dbReference type="EMBL" id="JARKIK010000067">
    <property type="protein sequence ID" value="KAK8729625.1"/>
    <property type="molecule type" value="Genomic_DNA"/>
</dbReference>
<proteinExistence type="predicted"/>
<sequence>SFSTTGLQALETSNDESGGLEALEGNKEVSEASTDAIKDTTVVSEASTGAIKECSATEVSEGSGGEVVVVGGSGATTLYSREDGSTVLESADGTTTVLRPQGSATTHRLTVTVEGGTASMTAIVDGQTGRGTVVKGAEVVHTQAVSYATPILHHVLLQPTATGRPQAYTGHSVRLHSGSDLLSPVSNTTATRTVVLPGTRSICKDSSRLVEMLVGK</sequence>
<keyword evidence="3" id="KW-1185">Reference proteome</keyword>
<comment type="caution">
    <text evidence="2">The sequence shown here is derived from an EMBL/GenBank/DDBJ whole genome shotgun (WGS) entry which is preliminary data.</text>
</comment>
<organism evidence="2 3">
    <name type="scientific">Cherax quadricarinatus</name>
    <name type="common">Australian red claw crayfish</name>
    <dbReference type="NCBI Taxonomy" id="27406"/>
    <lineage>
        <taxon>Eukaryota</taxon>
        <taxon>Metazoa</taxon>
        <taxon>Ecdysozoa</taxon>
        <taxon>Arthropoda</taxon>
        <taxon>Crustacea</taxon>
        <taxon>Multicrustacea</taxon>
        <taxon>Malacostraca</taxon>
        <taxon>Eumalacostraca</taxon>
        <taxon>Eucarida</taxon>
        <taxon>Decapoda</taxon>
        <taxon>Pleocyemata</taxon>
        <taxon>Astacidea</taxon>
        <taxon>Parastacoidea</taxon>
        <taxon>Parastacidae</taxon>
        <taxon>Cherax</taxon>
    </lineage>
</organism>
<dbReference type="Proteomes" id="UP001445076">
    <property type="component" value="Unassembled WGS sequence"/>
</dbReference>
<feature type="compositionally biased region" description="Polar residues" evidence="1">
    <location>
        <begin position="1"/>
        <end position="16"/>
    </location>
</feature>